<keyword evidence="7" id="KW-1185">Reference proteome</keyword>
<feature type="domain" description="Sulfatase N-terminal" evidence="5">
    <location>
        <begin position="811"/>
        <end position="1172"/>
    </location>
</feature>
<gene>
    <name evidence="6" type="primary">atsA_190</name>
    <name evidence="6" type="ORF">SCARR_02498</name>
</gene>
<dbReference type="RefSeq" id="WP_136061855.1">
    <property type="nucleotide sequence ID" value="NZ_CAAHFH010000001.1"/>
</dbReference>
<evidence type="ECO:0000313" key="7">
    <source>
        <dbReference type="Proteomes" id="UP000346198"/>
    </source>
</evidence>
<evidence type="ECO:0000259" key="5">
    <source>
        <dbReference type="Pfam" id="PF00884"/>
    </source>
</evidence>
<organism evidence="6 7">
    <name type="scientific">Pontiella sulfatireligans</name>
    <dbReference type="NCBI Taxonomy" id="2750658"/>
    <lineage>
        <taxon>Bacteria</taxon>
        <taxon>Pseudomonadati</taxon>
        <taxon>Kiritimatiellota</taxon>
        <taxon>Kiritimatiellia</taxon>
        <taxon>Kiritimatiellales</taxon>
        <taxon>Pontiellaceae</taxon>
        <taxon>Pontiella</taxon>
    </lineage>
</organism>
<protein>
    <submittedName>
        <fullName evidence="6">Arylsulfatase</fullName>
    </submittedName>
</protein>
<dbReference type="Gene3D" id="2.60.40.10">
    <property type="entry name" value="Immunoglobulins"/>
    <property type="match status" value="2"/>
</dbReference>
<dbReference type="InterPro" id="IPR013783">
    <property type="entry name" value="Ig-like_fold"/>
</dbReference>
<dbReference type="Pfam" id="PF00884">
    <property type="entry name" value="Sulfatase"/>
    <property type="match status" value="1"/>
</dbReference>
<name>A0A6C2UJN7_9BACT</name>
<dbReference type="PANTHER" id="PTHR42693:SF53">
    <property type="entry name" value="ENDO-4-O-SULFATASE"/>
    <property type="match status" value="1"/>
</dbReference>
<dbReference type="GO" id="GO:0004065">
    <property type="term" value="F:arylsulfatase activity"/>
    <property type="evidence" value="ECO:0007669"/>
    <property type="project" value="TreeGrafter"/>
</dbReference>
<dbReference type="SUPFAM" id="SSF49313">
    <property type="entry name" value="Cadherin-like"/>
    <property type="match status" value="2"/>
</dbReference>
<dbReference type="InterPro" id="IPR050738">
    <property type="entry name" value="Sulfatase"/>
</dbReference>
<dbReference type="EMBL" id="CAAHFH010000001">
    <property type="protein sequence ID" value="VGO20435.1"/>
    <property type="molecule type" value="Genomic_DNA"/>
</dbReference>
<dbReference type="PANTHER" id="PTHR42693">
    <property type="entry name" value="ARYLSULFATASE FAMILY MEMBER"/>
    <property type="match status" value="1"/>
</dbReference>
<evidence type="ECO:0000313" key="6">
    <source>
        <dbReference type="EMBL" id="VGO20435.1"/>
    </source>
</evidence>
<evidence type="ECO:0000256" key="4">
    <source>
        <dbReference type="SAM" id="SignalP"/>
    </source>
</evidence>
<dbReference type="Gene3D" id="3.30.1120.10">
    <property type="match status" value="1"/>
</dbReference>
<evidence type="ECO:0000256" key="1">
    <source>
        <dbReference type="ARBA" id="ARBA00008779"/>
    </source>
</evidence>
<comment type="similarity">
    <text evidence="1">Belongs to the sulfatase family.</text>
</comment>
<dbReference type="Proteomes" id="UP000346198">
    <property type="component" value="Unassembled WGS sequence"/>
</dbReference>
<reference evidence="6 7" key="1">
    <citation type="submission" date="2019-04" db="EMBL/GenBank/DDBJ databases">
        <authorList>
            <person name="Van Vliet M D."/>
        </authorList>
    </citation>
    <scope>NUCLEOTIDE SEQUENCE [LARGE SCALE GENOMIC DNA]</scope>
    <source>
        <strain evidence="6 7">F21</strain>
    </source>
</reference>
<dbReference type="Pfam" id="PF05345">
    <property type="entry name" value="He_PIG"/>
    <property type="match status" value="2"/>
</dbReference>
<dbReference type="GO" id="GO:0005509">
    <property type="term" value="F:calcium ion binding"/>
    <property type="evidence" value="ECO:0007669"/>
    <property type="project" value="InterPro"/>
</dbReference>
<evidence type="ECO:0000256" key="2">
    <source>
        <dbReference type="ARBA" id="ARBA00022801"/>
    </source>
</evidence>
<dbReference type="SUPFAM" id="SSF53649">
    <property type="entry name" value="Alkaline phosphatase-like"/>
    <property type="match status" value="1"/>
</dbReference>
<keyword evidence="4" id="KW-0732">Signal</keyword>
<dbReference type="Gene3D" id="3.40.720.10">
    <property type="entry name" value="Alkaline Phosphatase, subunit A"/>
    <property type="match status" value="1"/>
</dbReference>
<dbReference type="InterPro" id="IPR015919">
    <property type="entry name" value="Cadherin-like_sf"/>
</dbReference>
<sequence length="1299" mass="138759">MKKWITGLAVFSAVVSVQAGSLVNWGVADTGADMFAASANHNPKPTDVYTVGNVYGDETTHSGSSVAPVESQTYNAAAFATGALGISKDISDVVGSGSADGGDAIYLQDGDSTSMKAMVVWENFASTNTTLDSIAVGGRYVGDSGTFSYLIERDNGDSTTSWYVSAPALTLGLSYTSASNANPVSLTWYTFTPLNNNGGVVGSVATPNMDNITSVGVYADIAKTVAGNTGFKVNYFNATASEASEPPVDPAPSFSSDSLSKPNADEGVAYTNSIAGDVSYTGLDAMMFSLLDAPSWLSVATNGTITGTPGSGDVGPNAFSVQVSATGGVDTATLNITVNAEPGVPPDSDVAIDFITEEGYVDGNLDTHTNWVSETANVVDINADGYNGAKGLVALDADTANVESVANLLGALSVAGSNMTFSSTFRFTSTGNVVTTAKDLYTHTYNKTWATDADQLRVILRRETNVANSYDIRVKGTNNKYSSEVSGTLLGLATDGTGTTDWLQLTSSLIRGASEAEWSVAVELVNLNTASTLISETLTDTESILSFFEEGAYYPGFSSGTKDVDGLTADRQIDAFDIMYAPLAPSPAFDVDRITKPVADIDVAYTNSIAGDASDPKDDPMTYSLVGPASWLSIDSYGTIIGMPGPGDAGQNEFTVQVSSVNGIDTAKLIVFVNEAPGDPSDWEEFVDGYSLSGFKFDDADNDAMADAYEFAYGGNPTNPADRGTYYLQYEEDDSVRFVALEMTNSEPGISLSYTAEWTGNLASNDWQQDWDATNSATAALAGYNEVERVIDGSTRDQVFVRDSAFNLDRPNILMIVCDDLGYADIGFGAALFGEKDGSTQAGRSYTSPFTPAIDTLASDGMILTQAYIPHPFCGPSRMGLLTGRYPHHIGGSKNLPYEVKDLPSQGVRDLWGFEAANDLGIPTNEVTIAKVLQDAGYYTGAFGKWHCGVASNTHPNVVGFDYWYGMLGGGHNYYSDGWMSKDDPNLVNDYQMWLTRNGDEVPPPDVPAPGLYLTDMISDDAVTFITNAPPEQPFFMYLCYNAPHAPLTAKVEDLIYMFGGTGQDDGSYTKQEESVAMMYAVDRGVSNIVATLKANGQFDNTMIILLSDNGGKEMAFENDADNGPFKGGKGDVYEGGVRTPMFIHYPNAIAPGLVYEHPMYPYDLYPTFARLGEAAIPEDKVLSGVDIWDEILANQDAHTNDTVFWVRHNAGANNVGMRNGRYKANRLNNGAWKLYDIVDDISEINDIASGNGAIINNMLVDGNNWKTNGVDPLWHDTEIGYTNWVVNGMPNYDESFSD</sequence>
<feature type="signal peptide" evidence="4">
    <location>
        <begin position="1"/>
        <end position="19"/>
    </location>
</feature>
<dbReference type="InterPro" id="IPR017850">
    <property type="entry name" value="Alkaline_phosphatase_core_sf"/>
</dbReference>
<feature type="region of interest" description="Disordered" evidence="3">
    <location>
        <begin position="242"/>
        <end position="262"/>
    </location>
</feature>
<accession>A0A6C2UJN7</accession>
<feature type="chain" id="PRO_5028864672" evidence="4">
    <location>
        <begin position="20"/>
        <end position="1299"/>
    </location>
</feature>
<dbReference type="GO" id="GO:0016020">
    <property type="term" value="C:membrane"/>
    <property type="evidence" value="ECO:0007669"/>
    <property type="project" value="InterPro"/>
</dbReference>
<keyword evidence="2" id="KW-0378">Hydrolase</keyword>
<evidence type="ECO:0000256" key="3">
    <source>
        <dbReference type="SAM" id="MobiDB-lite"/>
    </source>
</evidence>
<proteinExistence type="inferred from homology"/>
<dbReference type="InterPro" id="IPR000917">
    <property type="entry name" value="Sulfatase_N"/>
</dbReference>